<feature type="region of interest" description="Disordered" evidence="2">
    <location>
        <begin position="626"/>
        <end position="645"/>
    </location>
</feature>
<organism evidence="3 4">
    <name type="scientific">Stentor coeruleus</name>
    <dbReference type="NCBI Taxonomy" id="5963"/>
    <lineage>
        <taxon>Eukaryota</taxon>
        <taxon>Sar</taxon>
        <taxon>Alveolata</taxon>
        <taxon>Ciliophora</taxon>
        <taxon>Postciliodesmatophora</taxon>
        <taxon>Heterotrichea</taxon>
        <taxon>Heterotrichida</taxon>
        <taxon>Stentoridae</taxon>
        <taxon>Stentor</taxon>
    </lineage>
</organism>
<evidence type="ECO:0000256" key="2">
    <source>
        <dbReference type="SAM" id="MobiDB-lite"/>
    </source>
</evidence>
<dbReference type="Proteomes" id="UP000187209">
    <property type="component" value="Unassembled WGS sequence"/>
</dbReference>
<feature type="compositionally biased region" description="Polar residues" evidence="2">
    <location>
        <begin position="628"/>
        <end position="638"/>
    </location>
</feature>
<dbReference type="AlphaFoldDB" id="A0A1R2B9T4"/>
<dbReference type="EMBL" id="MPUH01000815">
    <property type="protein sequence ID" value="OMJ73532.1"/>
    <property type="molecule type" value="Genomic_DNA"/>
</dbReference>
<proteinExistence type="predicted"/>
<feature type="coiled-coil region" evidence="1">
    <location>
        <begin position="111"/>
        <end position="145"/>
    </location>
</feature>
<evidence type="ECO:0000313" key="3">
    <source>
        <dbReference type="EMBL" id="OMJ73532.1"/>
    </source>
</evidence>
<name>A0A1R2B9T4_9CILI</name>
<keyword evidence="4" id="KW-1185">Reference proteome</keyword>
<reference evidence="3 4" key="1">
    <citation type="submission" date="2016-11" db="EMBL/GenBank/DDBJ databases">
        <title>The macronuclear genome of Stentor coeruleus: a giant cell with tiny introns.</title>
        <authorList>
            <person name="Slabodnick M."/>
            <person name="Ruby J.G."/>
            <person name="Reiff S.B."/>
            <person name="Swart E.C."/>
            <person name="Gosai S."/>
            <person name="Prabakaran S."/>
            <person name="Witkowska E."/>
            <person name="Larue G.E."/>
            <person name="Fisher S."/>
            <person name="Freeman R.M."/>
            <person name="Gunawardena J."/>
            <person name="Chu W."/>
            <person name="Stover N.A."/>
            <person name="Gregory B.D."/>
            <person name="Nowacki M."/>
            <person name="Derisi J."/>
            <person name="Roy S.W."/>
            <person name="Marshall W.F."/>
            <person name="Sood P."/>
        </authorList>
    </citation>
    <scope>NUCLEOTIDE SEQUENCE [LARGE SCALE GENOMIC DNA]</scope>
    <source>
        <strain evidence="3">WM001</strain>
    </source>
</reference>
<feature type="region of interest" description="Disordered" evidence="2">
    <location>
        <begin position="663"/>
        <end position="687"/>
    </location>
</feature>
<gene>
    <name evidence="3" type="ORF">SteCoe_27755</name>
</gene>
<comment type="caution">
    <text evidence="3">The sequence shown here is derived from an EMBL/GenBank/DDBJ whole genome shotgun (WGS) entry which is preliminary data.</text>
</comment>
<accession>A0A1R2B9T4</accession>
<dbReference type="OrthoDB" id="324875at2759"/>
<evidence type="ECO:0000313" key="4">
    <source>
        <dbReference type="Proteomes" id="UP000187209"/>
    </source>
</evidence>
<evidence type="ECO:0000256" key="1">
    <source>
        <dbReference type="SAM" id="Coils"/>
    </source>
</evidence>
<keyword evidence="1" id="KW-0175">Coiled coil</keyword>
<sequence length="687" mass="80129">MNASSIADTSQVSIFDSLEHLHIITQTALSKCDKKFSKVISRVFKQWERALFRLISEKQSRDAEFFDLKEKYLQSKNTEMKLKLKLSHKKTKKSEMIKEIQDIKKHLEQGKLMWEMQVKKIEDSLQEQERNKQKIEALYQQRLSEIDAELDDIIHIHKKKLENSHILKEILPSMFSQEELQEEKAFVLGEIFERKFSNLNIKKLDQEPIIDINSDNSDPSLNHDVFEDLSGTQKQVFQRLLELRKKVYRFKHNESMCTKNSTNDSLPCNLKSISKNYTMKNPQKALSKTFVNDKKSKISLLVLWHAGVIFGTKGSEKYREELTNMLNSDKLSISQRESIVYKLIHGEIKNNTNMRNVDRNELVKQESWGEMSSIYVDDDKNNEFLKELENVLSKESVNISKELLEFMDENTQINEEKDFFNELDDMFAKPFENDDKRIFDIKSDDNVKEKNLGNESMDKREEMPDIDLSKVQENSSMSIIKEFSQNESMCSKMRLSEDSKRENPIIEYEEIVSSFKMINPEHKKGNFSTIFSPKNNMFFIPEPSRPRSNPRILRKSEENCKSREASIEDSYNSFHKVPVKPLAENIRKPVLMKNKLPVIPRPPCDTKKLQAKSFRERSLQPVRAGNNRAVQSPQTKKVNSGDKKINSPATALKFRMKRIKDVSTGSVKNTKETQHSNKTVTARKVNI</sequence>
<protein>
    <submittedName>
        <fullName evidence="3">Uncharacterized protein</fullName>
    </submittedName>
</protein>